<comment type="caution">
    <text evidence="1">The sequence shown here is derived from an EMBL/GenBank/DDBJ whole genome shotgun (WGS) entry which is preliminary data.</text>
</comment>
<dbReference type="Gene3D" id="3.40.1460.10">
    <property type="entry name" value="Nuclease A inhibitor-like"/>
    <property type="match status" value="1"/>
</dbReference>
<dbReference type="AlphaFoldDB" id="A0A4R4KHG9"/>
<dbReference type="Proteomes" id="UP000295706">
    <property type="component" value="Unassembled WGS sequence"/>
</dbReference>
<gene>
    <name evidence="1" type="ORF">EZE20_05895</name>
</gene>
<proteinExistence type="predicted"/>
<dbReference type="Pfam" id="PF07924">
    <property type="entry name" value="NuiA"/>
    <property type="match status" value="1"/>
</dbReference>
<dbReference type="OrthoDB" id="960668at2"/>
<reference evidence="1 2" key="1">
    <citation type="submission" date="2019-02" db="EMBL/GenBank/DDBJ databases">
        <title>Arundinibacter roseus gen. nov., sp. nov., a new member of the family Cytophagaceae.</title>
        <authorList>
            <person name="Szuroczki S."/>
            <person name="Khayer B."/>
            <person name="Sproer C."/>
            <person name="Toumi M."/>
            <person name="Szabo A."/>
            <person name="Felfoldi T."/>
            <person name="Schumann P."/>
            <person name="Toth E."/>
        </authorList>
    </citation>
    <scope>NUCLEOTIDE SEQUENCE [LARGE SCALE GENOMIC DNA]</scope>
    <source>
        <strain evidence="1 2">DMA-k-7a</strain>
    </source>
</reference>
<evidence type="ECO:0000313" key="2">
    <source>
        <dbReference type="Proteomes" id="UP000295706"/>
    </source>
</evidence>
<protein>
    <submittedName>
        <fullName evidence="1">Uncharacterized protein</fullName>
    </submittedName>
</protein>
<accession>A0A4R4KHG9</accession>
<dbReference type="InterPro" id="IPR012489">
    <property type="entry name" value="NucleaseA_inhib-like"/>
</dbReference>
<dbReference type="SUPFAM" id="SSF82602">
    <property type="entry name" value="Nuclease A inhibitor (NuiA)"/>
    <property type="match status" value="1"/>
</dbReference>
<organism evidence="1 2">
    <name type="scientific">Arundinibacter roseus</name>
    <dbReference type="NCBI Taxonomy" id="2070510"/>
    <lineage>
        <taxon>Bacteria</taxon>
        <taxon>Pseudomonadati</taxon>
        <taxon>Bacteroidota</taxon>
        <taxon>Cytophagia</taxon>
        <taxon>Cytophagales</taxon>
        <taxon>Spirosomataceae</taxon>
        <taxon>Arundinibacter</taxon>
    </lineage>
</organism>
<name>A0A4R4KHG9_9BACT</name>
<evidence type="ECO:0000313" key="1">
    <source>
        <dbReference type="EMBL" id="TDB67478.1"/>
    </source>
</evidence>
<dbReference type="RefSeq" id="WP_132115498.1">
    <property type="nucleotide sequence ID" value="NZ_SMJU01000003.1"/>
</dbReference>
<dbReference type="EMBL" id="SMJU01000003">
    <property type="protein sequence ID" value="TDB67478.1"/>
    <property type="molecule type" value="Genomic_DNA"/>
</dbReference>
<dbReference type="InterPro" id="IPR036587">
    <property type="entry name" value="NucleaseA_inhib-like_sf"/>
</dbReference>
<keyword evidence="2" id="KW-1185">Reference proteome</keyword>
<sequence length="129" mass="15112">MLSQMVPLTEGLLYPGESDEPVHFFCKDYPDSSGSFGPEQFRQLFGIDQNISILTRDPFHFWTAVTTHHSWYDDSARERVERFITIREILDSTLENIKYFEVGNREVSLYYLGFHNQCIHGLQTMVVRT</sequence>